<feature type="region of interest" description="Disordered" evidence="1">
    <location>
        <begin position="46"/>
        <end position="109"/>
    </location>
</feature>
<keyword evidence="3" id="KW-1185">Reference proteome</keyword>
<dbReference type="InterPro" id="IPR012292">
    <property type="entry name" value="Globin/Proto"/>
</dbReference>
<keyword evidence="2" id="KW-0808">Transferase</keyword>
<comment type="caution">
    <text evidence="2">The sequence shown here is derived from an EMBL/GenBank/DDBJ whole genome shotgun (WGS) entry which is preliminary data.</text>
</comment>
<dbReference type="InterPro" id="IPR050600">
    <property type="entry name" value="SETD3_SETD6_MTase"/>
</dbReference>
<dbReference type="InterPro" id="IPR009050">
    <property type="entry name" value="Globin-like_sf"/>
</dbReference>
<feature type="compositionally biased region" description="Basic and acidic residues" evidence="1">
    <location>
        <begin position="711"/>
        <end position="729"/>
    </location>
</feature>
<reference evidence="2 3" key="1">
    <citation type="submission" date="2016-02" db="EMBL/GenBank/DDBJ databases">
        <title>Genome analysis of coral dinoflagellate symbionts highlights evolutionary adaptations to a symbiotic lifestyle.</title>
        <authorList>
            <person name="Aranda M."/>
            <person name="Li Y."/>
            <person name="Liew Y.J."/>
            <person name="Baumgarten S."/>
            <person name="Simakov O."/>
            <person name="Wilson M."/>
            <person name="Piel J."/>
            <person name="Ashoor H."/>
            <person name="Bougouffa S."/>
            <person name="Bajic V.B."/>
            <person name="Ryu T."/>
            <person name="Ravasi T."/>
            <person name="Bayer T."/>
            <person name="Micklem G."/>
            <person name="Kim H."/>
            <person name="Bhak J."/>
            <person name="Lajeunesse T.C."/>
            <person name="Voolstra C.R."/>
        </authorList>
    </citation>
    <scope>NUCLEOTIDE SEQUENCE [LARGE SCALE GENOMIC DNA]</scope>
    <source>
        <strain evidence="2 3">CCMP2467</strain>
    </source>
</reference>
<dbReference type="CDD" id="cd10527">
    <property type="entry name" value="SET_LSMT"/>
    <property type="match status" value="1"/>
</dbReference>
<organism evidence="2 3">
    <name type="scientific">Symbiodinium microadriaticum</name>
    <name type="common">Dinoflagellate</name>
    <name type="synonym">Zooxanthella microadriatica</name>
    <dbReference type="NCBI Taxonomy" id="2951"/>
    <lineage>
        <taxon>Eukaryota</taxon>
        <taxon>Sar</taxon>
        <taxon>Alveolata</taxon>
        <taxon>Dinophyceae</taxon>
        <taxon>Suessiales</taxon>
        <taxon>Symbiodiniaceae</taxon>
        <taxon>Symbiodinium</taxon>
    </lineage>
</organism>
<protein>
    <submittedName>
        <fullName evidence="2">Histone-lysine N-methyltransferase setd3</fullName>
    </submittedName>
</protein>
<feature type="compositionally biased region" description="Basic and acidic residues" evidence="1">
    <location>
        <begin position="57"/>
        <end position="70"/>
    </location>
</feature>
<dbReference type="SUPFAM" id="SSF82199">
    <property type="entry name" value="SET domain"/>
    <property type="match status" value="1"/>
</dbReference>
<evidence type="ECO:0000313" key="2">
    <source>
        <dbReference type="EMBL" id="OLQ06932.1"/>
    </source>
</evidence>
<dbReference type="SUPFAM" id="SSF46458">
    <property type="entry name" value="Globin-like"/>
    <property type="match status" value="1"/>
</dbReference>
<dbReference type="GO" id="GO:0020037">
    <property type="term" value="F:heme binding"/>
    <property type="evidence" value="ECO:0007669"/>
    <property type="project" value="InterPro"/>
</dbReference>
<dbReference type="GO" id="GO:0016279">
    <property type="term" value="F:protein-lysine N-methyltransferase activity"/>
    <property type="evidence" value="ECO:0007669"/>
    <property type="project" value="TreeGrafter"/>
</dbReference>
<dbReference type="EMBL" id="LSRX01000149">
    <property type="protein sequence ID" value="OLQ06932.1"/>
    <property type="molecule type" value="Genomic_DNA"/>
</dbReference>
<dbReference type="Gene3D" id="1.10.490.10">
    <property type="entry name" value="Globins"/>
    <property type="match status" value="1"/>
</dbReference>
<dbReference type="PANTHER" id="PTHR13271">
    <property type="entry name" value="UNCHARACTERIZED PUTATIVE METHYLTRANSFERASE"/>
    <property type="match status" value="1"/>
</dbReference>
<name>A0A1Q9EHM5_SYMMI</name>
<feature type="region of interest" description="Disordered" evidence="1">
    <location>
        <begin position="1"/>
        <end position="27"/>
    </location>
</feature>
<dbReference type="GO" id="GO:0019825">
    <property type="term" value="F:oxygen binding"/>
    <property type="evidence" value="ECO:0007669"/>
    <property type="project" value="InterPro"/>
</dbReference>
<gene>
    <name evidence="2" type="primary">SETD3</name>
    <name evidence="2" type="ORF">AK812_SmicGene9712</name>
</gene>
<dbReference type="OrthoDB" id="434546at2759"/>
<dbReference type="Proteomes" id="UP000186817">
    <property type="component" value="Unassembled WGS sequence"/>
</dbReference>
<accession>A0A1Q9EHM5</accession>
<dbReference type="CDD" id="cd01040">
    <property type="entry name" value="Mb-like"/>
    <property type="match status" value="1"/>
</dbReference>
<dbReference type="GO" id="GO:0032259">
    <property type="term" value="P:methylation"/>
    <property type="evidence" value="ECO:0007669"/>
    <property type="project" value="UniProtKB-KW"/>
</dbReference>
<proteinExistence type="predicted"/>
<keyword evidence="2" id="KW-0489">Methyltransferase</keyword>
<dbReference type="InterPro" id="IPR044399">
    <property type="entry name" value="Mb-like_M"/>
</dbReference>
<feature type="compositionally biased region" description="Basic residues" evidence="1">
    <location>
        <begin position="10"/>
        <end position="19"/>
    </location>
</feature>
<evidence type="ECO:0000313" key="3">
    <source>
        <dbReference type="Proteomes" id="UP000186817"/>
    </source>
</evidence>
<sequence length="1363" mass="149320">MLCPLSWRPAAHHAAHHPALRQDHARSPRWRREALLPLAALPAAARGRGAKRRLNLRGKEGLLRPQRGGDRGPSNSTPGIAPAPRNRQGSPSRSGIVSAPPTGKGMKGLDLSLSTATEKDVSERQLGEFRDWLREGGVSMRGIHLRNAADRGLGLFAARNFDEGETLFRVPRSLFIEVDARQFSEVSNEMVLSRAASVEDPGAASDGPARKSMLDMARLLLAERRAGAASKQRPHLAVLPDPPPLWPLRLRWPAKLSAASELLQRLHTTTVERDEACMDELQSSDPVWKSRCWALCAAWTRSVYLVHGDQERLSLVPLLDLISHWTPSEATAEAWSCFYELRSDAVEVIAERPIARGEELTLLFGRFSDAELLCSYGIPAGAPARNAFDEAGVAIGPYVLMSPPDPEQPRPPDPSLVSARAACLTRHGWSSLDSSLLFTLPQDLRPSGGMLALSRILALKSAEEIAEMEDVIFWMDTPGAEAPNRLGRGLAEQSWRRVEGWLQEALSKATMKASDYTDEMSDWLDQDQRRLAEAVCSVLVGEAAVVATALEAVEKRLQRIQRQKGKAPSAEAWRQRQERRREAWSVEVRRVDPFDAERIGPVEKSPTVSKPDSILRAAASPQRAAAPARNGVMVIISLGEDLPKDVQRPTSKAKAPVVQPEEPKRVSKASQGPKAAEKAAESESRPGKAESKAETQTSASKRAGSVKKAKAKEPREAKETPSSKQEPKPGSRGSQGSKKKADKENKEVLQLGKLDDLQLEVRQTRGEPVDSTKQMRAALFELTTAFQAGNKAAAFQAMGQLAQNPQGIQSLQTLPGIDAATARYLEQALGVMASAAPGSLQSGLDALPAMMDYDAPVSAINFPDEAERKIVADDWKHISARSKALKKPAQKKAPSTPAPAPGKPAASKSKSFSLWGSKGAKDSKAASVPTEKTEEEESERVMGAMDFNELVTMNAGIISANMSFIQVLLQLFEQLLAPAVNADEGGLDCACDVAALRLFREVPGQVLVKDFQTCLLASARALLPDGWDSKHESAWIAVWTCIADRFEQSLPLPSKYQKPVQNFVAGLSTDQRQKLGKRSFERLFREHEQVSNHFNQSWMRLAFIISKTLDMAVRLFHEPAQMFDELTQLGLKHIMFQADSQFFQPWVAALVAEIQLICQDEKVIDAMNFALCVIGSIIGQALEAGATPILKAIVTDDVKALKKALAATPRGQRAEAILGRCSVQGLQGRETVVFDSVPALFVKRQDDIFSLVIGLLLSYVMAWAQKLRFLASLDRKLPRFRSCVDFYWAAQAVCCRMLEMPRALIRRRLQLLCRVAMRNRSNLCFPTFHLLGACAVPPDLMAMSALAVSGLGMCKDKGWGGEE</sequence>
<dbReference type="InterPro" id="IPR046341">
    <property type="entry name" value="SET_dom_sf"/>
</dbReference>
<feature type="region of interest" description="Disordered" evidence="1">
    <location>
        <begin position="882"/>
        <end position="939"/>
    </location>
</feature>
<evidence type="ECO:0000256" key="1">
    <source>
        <dbReference type="SAM" id="MobiDB-lite"/>
    </source>
</evidence>
<feature type="region of interest" description="Disordered" evidence="1">
    <location>
        <begin position="644"/>
        <end position="751"/>
    </location>
</feature>
<feature type="compositionally biased region" description="Basic and acidic residues" evidence="1">
    <location>
        <begin position="675"/>
        <end position="693"/>
    </location>
</feature>
<dbReference type="Gene3D" id="3.90.1410.10">
    <property type="entry name" value="set domain protein methyltransferase, domain 1"/>
    <property type="match status" value="1"/>
</dbReference>